<dbReference type="Pfam" id="PF08386">
    <property type="entry name" value="Abhydrolase_4"/>
    <property type="match status" value="1"/>
</dbReference>
<proteinExistence type="inferred from homology"/>
<reference evidence="7 8" key="1">
    <citation type="submission" date="2019-10" db="EMBL/GenBank/DDBJ databases">
        <title>Streptomyces tenebrisbrunneis sp.nov., an endogenous actinomycete isolated from of Lycium ruthenicum.</title>
        <authorList>
            <person name="Ma L."/>
        </authorList>
    </citation>
    <scope>NUCLEOTIDE SEQUENCE [LARGE SCALE GENOMIC DNA]</scope>
    <source>
        <strain evidence="7 8">TRM 66187</strain>
    </source>
</reference>
<dbReference type="PANTHER" id="PTHR43248:SF29">
    <property type="entry name" value="TRIPEPTIDYL AMINOPEPTIDASE"/>
    <property type="match status" value="1"/>
</dbReference>
<feature type="chain" id="PRO_5046260835" evidence="5">
    <location>
        <begin position="26"/>
        <end position="533"/>
    </location>
</feature>
<evidence type="ECO:0000313" key="7">
    <source>
        <dbReference type="EMBL" id="KAF4405803.1"/>
    </source>
</evidence>
<dbReference type="GO" id="GO:0016787">
    <property type="term" value="F:hydrolase activity"/>
    <property type="evidence" value="ECO:0007669"/>
    <property type="project" value="UniProtKB-KW"/>
</dbReference>
<evidence type="ECO:0000256" key="4">
    <source>
        <dbReference type="SAM" id="MobiDB-lite"/>
    </source>
</evidence>
<protein>
    <submittedName>
        <fullName evidence="7">Alpha/beta hydrolase</fullName>
    </submittedName>
</protein>
<dbReference type="PANTHER" id="PTHR43248">
    <property type="entry name" value="2-SUCCINYL-6-HYDROXY-2,4-CYCLOHEXADIENE-1-CARBOXYLATE SYNTHASE"/>
    <property type="match status" value="1"/>
</dbReference>
<dbReference type="Gene3D" id="3.40.50.1820">
    <property type="entry name" value="alpha/beta hydrolase"/>
    <property type="match status" value="1"/>
</dbReference>
<evidence type="ECO:0000256" key="3">
    <source>
        <dbReference type="ARBA" id="ARBA00022801"/>
    </source>
</evidence>
<evidence type="ECO:0000259" key="6">
    <source>
        <dbReference type="Pfam" id="PF08386"/>
    </source>
</evidence>
<dbReference type="SUPFAM" id="SSF53474">
    <property type="entry name" value="alpha/beta-Hydrolases"/>
    <property type="match status" value="1"/>
</dbReference>
<gene>
    <name evidence="7" type="ORF">GCU69_28195</name>
</gene>
<dbReference type="InterPro" id="IPR013595">
    <property type="entry name" value="Pept_S33_TAP-like_C"/>
</dbReference>
<dbReference type="InterPro" id="IPR029058">
    <property type="entry name" value="AB_hydrolase_fold"/>
</dbReference>
<evidence type="ECO:0000256" key="5">
    <source>
        <dbReference type="SAM" id="SignalP"/>
    </source>
</evidence>
<comment type="similarity">
    <text evidence="1">Belongs to the peptidase S33 family.</text>
</comment>
<feature type="signal peptide" evidence="5">
    <location>
        <begin position="1"/>
        <end position="25"/>
    </location>
</feature>
<keyword evidence="8" id="KW-1185">Reference proteome</keyword>
<keyword evidence="3 7" id="KW-0378">Hydrolase</keyword>
<keyword evidence="2 5" id="KW-0732">Signal</keyword>
<feature type="domain" description="Peptidase S33 tripeptidyl aminopeptidase-like C-terminal" evidence="6">
    <location>
        <begin position="427"/>
        <end position="532"/>
    </location>
</feature>
<dbReference type="EMBL" id="WHPN01000403">
    <property type="protein sequence ID" value="KAF4405803.1"/>
    <property type="molecule type" value="Genomic_DNA"/>
</dbReference>
<evidence type="ECO:0000313" key="8">
    <source>
        <dbReference type="Proteomes" id="UP000621266"/>
    </source>
</evidence>
<dbReference type="PROSITE" id="PS51257">
    <property type="entry name" value="PROKAR_LIPOPROTEIN"/>
    <property type="match status" value="1"/>
</dbReference>
<dbReference type="InterPro" id="IPR051601">
    <property type="entry name" value="Serine_prot/Carboxylest_S33"/>
</dbReference>
<evidence type="ECO:0000256" key="2">
    <source>
        <dbReference type="ARBA" id="ARBA00022729"/>
    </source>
</evidence>
<organism evidence="7 8">
    <name type="scientific">Streptomyces lycii</name>
    <dbReference type="NCBI Taxonomy" id="2654337"/>
    <lineage>
        <taxon>Bacteria</taxon>
        <taxon>Bacillati</taxon>
        <taxon>Actinomycetota</taxon>
        <taxon>Actinomycetes</taxon>
        <taxon>Kitasatosporales</taxon>
        <taxon>Streptomycetaceae</taxon>
        <taxon>Streptomyces</taxon>
    </lineage>
</organism>
<dbReference type="RefSeq" id="WP_156207534.1">
    <property type="nucleotide sequence ID" value="NZ_WHPN01000403.1"/>
</dbReference>
<evidence type="ECO:0000256" key="1">
    <source>
        <dbReference type="ARBA" id="ARBA00010088"/>
    </source>
</evidence>
<feature type="region of interest" description="Disordered" evidence="4">
    <location>
        <begin position="22"/>
        <end position="84"/>
    </location>
</feature>
<accession>A0ABQ7FEY2</accession>
<comment type="caution">
    <text evidence="7">The sequence shown here is derived from an EMBL/GenBank/DDBJ whole genome shotgun (WGS) entry which is preliminary data.</text>
</comment>
<feature type="compositionally biased region" description="Low complexity" evidence="4">
    <location>
        <begin position="71"/>
        <end position="82"/>
    </location>
</feature>
<dbReference type="Proteomes" id="UP000621266">
    <property type="component" value="Unassembled WGS sequence"/>
</dbReference>
<feature type="compositionally biased region" description="Low complexity" evidence="4">
    <location>
        <begin position="22"/>
        <end position="47"/>
    </location>
</feature>
<name>A0ABQ7FEY2_9ACTN</name>
<sequence>MTRSVRAGALLAAAALLAVATTAGCQSGSEEPKAKASSSAPAADGGARQPALPAELTGQKPDWKTCPPPSAAEGAPAGPPGADWQCAELKAPLDYRKPDGKTIDLAMIRSKARDKGDRIGSLLFNFGGPGGSGVSALPGSAEIFRSLSDRYDLVSFDPRGVARSSGVVCRDDRAAAAAADLDHTPDDAAEEKAFLADARSFAAGCERRSGAVLPHVSTEDAARDMDLMREVLGDDKLNYFGFSYGTELGGTYAHLFPGNVGRMVLDAVVDPSADDVKHALNQATGFQRALENYLADCASKGASCPTGADPDAGVKKITGLLERLDGEPLPTSDDGRKLTENQALTGIVMSLYNESSWQYLTQGLREAFDAGTGDLLLTLADQYNERGEDGSYGTQAHSQRAISCADSTSRLTAAEAKKQLPEFREVSPVFGAFLAWDLAGWCADWPVRGTAEHAEVSAEGAAPILVVGTTGDPATPYEGARIMADELGEDVGVHLTYEGEGHGAYMTGNPCTQRTIDAYLLKGEVPEDGKTCT</sequence>